<sequence>MSCLQSADPGLSARRVDRRMRHAGYITLRLHPAMRAVRLF</sequence>
<organism evidence="1 2">
    <name type="scientific">Serratia odorifera DSM 4582</name>
    <dbReference type="NCBI Taxonomy" id="667129"/>
    <lineage>
        <taxon>Bacteria</taxon>
        <taxon>Pseudomonadati</taxon>
        <taxon>Pseudomonadota</taxon>
        <taxon>Gammaproteobacteria</taxon>
        <taxon>Enterobacterales</taxon>
        <taxon>Yersiniaceae</taxon>
        <taxon>Serratia</taxon>
    </lineage>
</organism>
<evidence type="ECO:0000313" key="2">
    <source>
        <dbReference type="Proteomes" id="UP000005723"/>
    </source>
</evidence>
<evidence type="ECO:0000313" key="1">
    <source>
        <dbReference type="EMBL" id="EFE96867.1"/>
    </source>
</evidence>
<comment type="caution">
    <text evidence="1">The sequence shown here is derived from an EMBL/GenBank/DDBJ whole genome shotgun (WGS) entry which is preliminary data.</text>
</comment>
<dbReference type="EMBL" id="ADBY01000025">
    <property type="protein sequence ID" value="EFE96867.1"/>
    <property type="molecule type" value="Genomic_DNA"/>
</dbReference>
<reference evidence="1 2" key="1">
    <citation type="submission" date="2010-01" db="EMBL/GenBank/DDBJ databases">
        <authorList>
            <person name="Muzny D."/>
            <person name="Qin X."/>
            <person name="Deng J."/>
            <person name="Jiang H."/>
            <person name="Liu Y."/>
            <person name="Qu J."/>
            <person name="Song X.-Z."/>
            <person name="Zhang L."/>
            <person name="Thornton R."/>
            <person name="Coyle M."/>
            <person name="Francisco L."/>
            <person name="Jackson L."/>
            <person name="Javaid M."/>
            <person name="Korchina V."/>
            <person name="Kovar C."/>
            <person name="Mata R."/>
            <person name="Mathew T."/>
            <person name="Ngo R."/>
            <person name="Nguyen L."/>
            <person name="Nguyen N."/>
            <person name="Okwuonu G."/>
            <person name="Ongeri F."/>
            <person name="Pham C."/>
            <person name="Simmons D."/>
            <person name="Wilczek-Boney K."/>
            <person name="Hale W."/>
            <person name="Jakkamsetti A."/>
            <person name="Pham P."/>
            <person name="Ruth R."/>
            <person name="San Lucas F."/>
            <person name="Warren J."/>
            <person name="Zhang J."/>
            <person name="Zhao Z."/>
            <person name="Zhou C."/>
            <person name="Zhu D."/>
            <person name="Lee S."/>
            <person name="Bess C."/>
            <person name="Blankenburg K."/>
            <person name="Forbes L."/>
            <person name="Fu Q."/>
            <person name="Gubbala S."/>
            <person name="Hirani K."/>
            <person name="Jayaseelan J.C."/>
            <person name="Lara F."/>
            <person name="Munidasa M."/>
            <person name="Palculict T."/>
            <person name="Patil S."/>
            <person name="Pu L.-L."/>
            <person name="Saada N."/>
            <person name="Tang L."/>
            <person name="Weissenberger G."/>
            <person name="Zhu Y."/>
            <person name="Hemphill L."/>
            <person name="Shang Y."/>
            <person name="Youmans B."/>
            <person name="Ayvaz T."/>
            <person name="Ross M."/>
            <person name="Santibanez J."/>
            <person name="Aqrawi P."/>
            <person name="Gross S."/>
            <person name="Joshi V."/>
            <person name="Fowler G."/>
            <person name="Nazareth L."/>
            <person name="Reid J."/>
            <person name="Worley K."/>
            <person name="Petrosino J."/>
            <person name="Highlander S."/>
            <person name="Gibbs R."/>
        </authorList>
    </citation>
    <scope>NUCLEOTIDE SEQUENCE [LARGE SCALE GENOMIC DNA]</scope>
    <source>
        <strain evidence="1 2">DSM 4582</strain>
    </source>
</reference>
<name>D4DZW1_SEROD</name>
<dbReference type="AlphaFoldDB" id="D4DZW1"/>
<proteinExistence type="predicted"/>
<protein>
    <submittedName>
        <fullName evidence="1">Uncharacterized protein</fullName>
    </submittedName>
</protein>
<accession>D4DZW1</accession>
<dbReference type="Proteomes" id="UP000005723">
    <property type="component" value="Unassembled WGS sequence"/>
</dbReference>
<gene>
    <name evidence="1" type="ORF">HMPREF0758_1461</name>
</gene>
<dbReference type="HOGENOM" id="CLU_3296399_0_0_6"/>
<keyword evidence="2" id="KW-1185">Reference proteome</keyword>